<organism evidence="6 7">
    <name type="scientific">Brevibacterium salitolerans</name>
    <dbReference type="NCBI Taxonomy" id="1403566"/>
    <lineage>
        <taxon>Bacteria</taxon>
        <taxon>Bacillati</taxon>
        <taxon>Actinomycetota</taxon>
        <taxon>Actinomycetes</taxon>
        <taxon>Micrococcales</taxon>
        <taxon>Brevibacteriaceae</taxon>
        <taxon>Brevibacterium</taxon>
    </lineage>
</organism>
<evidence type="ECO:0000256" key="4">
    <source>
        <dbReference type="ARBA" id="ARBA00023163"/>
    </source>
</evidence>
<dbReference type="PANTHER" id="PTHR30579:SF3">
    <property type="entry name" value="TRANSCRIPTIONAL REGULATORY PROTEIN"/>
    <property type="match status" value="1"/>
</dbReference>
<dbReference type="PANTHER" id="PTHR30579">
    <property type="entry name" value="TRANSCRIPTIONAL REGULATOR"/>
    <property type="match status" value="1"/>
</dbReference>
<dbReference type="InterPro" id="IPR036388">
    <property type="entry name" value="WH-like_DNA-bd_sf"/>
</dbReference>
<evidence type="ECO:0000259" key="5">
    <source>
        <dbReference type="PROSITE" id="PS50931"/>
    </source>
</evidence>
<dbReference type="InterPro" id="IPR005119">
    <property type="entry name" value="LysR_subst-bd"/>
</dbReference>
<dbReference type="Pfam" id="PF03466">
    <property type="entry name" value="LysR_substrate"/>
    <property type="match status" value="1"/>
</dbReference>
<keyword evidence="3" id="KW-0238">DNA-binding</keyword>
<dbReference type="SUPFAM" id="SSF53850">
    <property type="entry name" value="Periplasmic binding protein-like II"/>
    <property type="match status" value="1"/>
</dbReference>
<protein>
    <submittedName>
        <fullName evidence="6">LysR family transcriptional regulator</fullName>
    </submittedName>
</protein>
<dbReference type="EMBL" id="BAAAPZ010000012">
    <property type="protein sequence ID" value="GAA2101947.1"/>
    <property type="molecule type" value="Genomic_DNA"/>
</dbReference>
<evidence type="ECO:0000313" key="7">
    <source>
        <dbReference type="Proteomes" id="UP001500984"/>
    </source>
</evidence>
<dbReference type="Pfam" id="PF00126">
    <property type="entry name" value="HTH_1"/>
    <property type="match status" value="1"/>
</dbReference>
<keyword evidence="4" id="KW-0804">Transcription</keyword>
<dbReference type="Gene3D" id="1.10.10.10">
    <property type="entry name" value="Winged helix-like DNA-binding domain superfamily/Winged helix DNA-binding domain"/>
    <property type="match status" value="1"/>
</dbReference>
<reference evidence="7" key="1">
    <citation type="journal article" date="2019" name="Int. J. Syst. Evol. Microbiol.">
        <title>The Global Catalogue of Microorganisms (GCM) 10K type strain sequencing project: providing services to taxonomists for standard genome sequencing and annotation.</title>
        <authorList>
            <consortium name="The Broad Institute Genomics Platform"/>
            <consortium name="The Broad Institute Genome Sequencing Center for Infectious Disease"/>
            <person name="Wu L."/>
            <person name="Ma J."/>
        </authorList>
    </citation>
    <scope>NUCLEOTIDE SEQUENCE [LARGE SCALE GENOMIC DNA]</scope>
    <source>
        <strain evidence="7">JCM 15900</strain>
    </source>
</reference>
<dbReference type="InterPro" id="IPR050176">
    <property type="entry name" value="LTTR"/>
</dbReference>
<evidence type="ECO:0000256" key="2">
    <source>
        <dbReference type="ARBA" id="ARBA00023015"/>
    </source>
</evidence>
<dbReference type="InterPro" id="IPR000847">
    <property type="entry name" value="LysR_HTH_N"/>
</dbReference>
<proteinExistence type="inferred from homology"/>
<keyword evidence="2" id="KW-0805">Transcription regulation</keyword>
<accession>A0ABP5IP16</accession>
<dbReference type="InterPro" id="IPR036390">
    <property type="entry name" value="WH_DNA-bd_sf"/>
</dbReference>
<comment type="caution">
    <text evidence="6">The sequence shown here is derived from an EMBL/GenBank/DDBJ whole genome shotgun (WGS) entry which is preliminary data.</text>
</comment>
<gene>
    <name evidence="6" type="ORF">GCM10009823_25070</name>
</gene>
<dbReference type="Proteomes" id="UP001500984">
    <property type="component" value="Unassembled WGS sequence"/>
</dbReference>
<evidence type="ECO:0000313" key="6">
    <source>
        <dbReference type="EMBL" id="GAA2101947.1"/>
    </source>
</evidence>
<evidence type="ECO:0000256" key="1">
    <source>
        <dbReference type="ARBA" id="ARBA00009437"/>
    </source>
</evidence>
<name>A0ABP5IP16_9MICO</name>
<dbReference type="PROSITE" id="PS50931">
    <property type="entry name" value="HTH_LYSR"/>
    <property type="match status" value="1"/>
</dbReference>
<dbReference type="RefSeq" id="WP_291796193.1">
    <property type="nucleotide sequence ID" value="NZ_BAAAPZ010000012.1"/>
</dbReference>
<comment type="similarity">
    <text evidence="1">Belongs to the LysR transcriptional regulatory family.</text>
</comment>
<dbReference type="Gene3D" id="3.40.190.290">
    <property type="match status" value="1"/>
</dbReference>
<keyword evidence="7" id="KW-1185">Reference proteome</keyword>
<feature type="domain" description="HTH lysR-type" evidence="5">
    <location>
        <begin position="14"/>
        <end position="71"/>
    </location>
</feature>
<dbReference type="SUPFAM" id="SSF46785">
    <property type="entry name" value="Winged helix' DNA-binding domain"/>
    <property type="match status" value="1"/>
</dbReference>
<sequence length="298" mass="32172">MTSSHVPSASGPRIAPDDLLTLLAVARLGKYTAAAHSLGVNHTTVSRRIASLEKAVADRVLTQAPEGWELTARGRQLLPAAEAVETALASVAGPAPEEGGAGRRLSGTVRIAAPEGFVRTFAMPALSRLQRNHPGLQVELQTATQRARRYRSGMDIEIVVGRPDTRHSTAHYLRSYSLGLFAAPSYLARHGEPETEEALADRRLIYYPEHSLEVDGLLNAAESLPETAGYFRSNSVNAQLQATQMGVGIGLLPVYAAQGDDSLVRVLPEFDKVMEYWASVRPEALRSPVVEHVLAALR</sequence>
<evidence type="ECO:0000256" key="3">
    <source>
        <dbReference type="ARBA" id="ARBA00023125"/>
    </source>
</evidence>